<keyword evidence="2 4" id="KW-0479">Metal-binding</keyword>
<name>A0A1I5ZSF8_9RHOB</name>
<evidence type="ECO:0000256" key="2">
    <source>
        <dbReference type="ARBA" id="ARBA00022723"/>
    </source>
</evidence>
<dbReference type="GO" id="GO:0020037">
    <property type="term" value="F:heme binding"/>
    <property type="evidence" value="ECO:0007669"/>
    <property type="project" value="InterPro"/>
</dbReference>
<keyword evidence="1 4" id="KW-0349">Heme</keyword>
<dbReference type="Gene3D" id="1.10.760.10">
    <property type="entry name" value="Cytochrome c-like domain"/>
    <property type="match status" value="1"/>
</dbReference>
<dbReference type="AlphaFoldDB" id="A0A1I5ZSF8"/>
<dbReference type="GO" id="GO:0009055">
    <property type="term" value="F:electron transfer activity"/>
    <property type="evidence" value="ECO:0007669"/>
    <property type="project" value="InterPro"/>
</dbReference>
<keyword evidence="3 4" id="KW-0408">Iron</keyword>
<keyword evidence="7" id="KW-1185">Reference proteome</keyword>
<feature type="domain" description="Cytochrome c" evidence="5">
    <location>
        <begin position="53"/>
        <end position="148"/>
    </location>
</feature>
<gene>
    <name evidence="6" type="ORF">SAMN05421853_1123</name>
</gene>
<evidence type="ECO:0000256" key="1">
    <source>
        <dbReference type="ARBA" id="ARBA00022617"/>
    </source>
</evidence>
<dbReference type="GO" id="GO:0046872">
    <property type="term" value="F:metal ion binding"/>
    <property type="evidence" value="ECO:0007669"/>
    <property type="project" value="UniProtKB-KW"/>
</dbReference>
<accession>A0A1I5ZSF8</accession>
<evidence type="ECO:0000256" key="3">
    <source>
        <dbReference type="ARBA" id="ARBA00023004"/>
    </source>
</evidence>
<dbReference type="EMBL" id="FOXV01000012">
    <property type="protein sequence ID" value="SFQ59293.1"/>
    <property type="molecule type" value="Genomic_DNA"/>
</dbReference>
<dbReference type="STRING" id="93684.SAMN05421853_1123"/>
<dbReference type="SUPFAM" id="SSF46626">
    <property type="entry name" value="Cytochrome c"/>
    <property type="match status" value="1"/>
</dbReference>
<evidence type="ECO:0000313" key="6">
    <source>
        <dbReference type="EMBL" id="SFQ59293.1"/>
    </source>
</evidence>
<dbReference type="InterPro" id="IPR036909">
    <property type="entry name" value="Cyt_c-like_dom_sf"/>
</dbReference>
<organism evidence="6 7">
    <name type="scientific">Roseivivax halotolerans</name>
    <dbReference type="NCBI Taxonomy" id="93684"/>
    <lineage>
        <taxon>Bacteria</taxon>
        <taxon>Pseudomonadati</taxon>
        <taxon>Pseudomonadota</taxon>
        <taxon>Alphaproteobacteria</taxon>
        <taxon>Rhodobacterales</taxon>
        <taxon>Roseobacteraceae</taxon>
        <taxon>Roseivivax</taxon>
    </lineage>
</organism>
<evidence type="ECO:0000259" key="5">
    <source>
        <dbReference type="PROSITE" id="PS51007"/>
    </source>
</evidence>
<reference evidence="7" key="1">
    <citation type="submission" date="2016-10" db="EMBL/GenBank/DDBJ databases">
        <authorList>
            <person name="Varghese N."/>
            <person name="Submissions S."/>
        </authorList>
    </citation>
    <scope>NUCLEOTIDE SEQUENCE [LARGE SCALE GENOMIC DNA]</scope>
    <source>
        <strain evidence="7">JCM 10271</strain>
    </source>
</reference>
<sequence length="156" mass="16864">MALIRVKACDGLRRKDRNDDINWRGTHGGKNIGFDDDAGQSGLATGSPGLELSITARGAKLFQQTCAAFHGLDGRDGLAPGLTRMTMDGSGTFPSIEVLTRMHEGGDAMPAFRDLVPGPTLVVEIEEGNGTPVPEDMMAIWRYLETIQRPELQSHD</sequence>
<protein>
    <recommendedName>
        <fullName evidence="5">Cytochrome c domain-containing protein</fullName>
    </recommendedName>
</protein>
<evidence type="ECO:0000313" key="7">
    <source>
        <dbReference type="Proteomes" id="UP000243106"/>
    </source>
</evidence>
<dbReference type="InterPro" id="IPR009056">
    <property type="entry name" value="Cyt_c-like_dom"/>
</dbReference>
<dbReference type="Proteomes" id="UP000243106">
    <property type="component" value="Unassembled WGS sequence"/>
</dbReference>
<dbReference type="PROSITE" id="PS51007">
    <property type="entry name" value="CYTC"/>
    <property type="match status" value="1"/>
</dbReference>
<evidence type="ECO:0000256" key="4">
    <source>
        <dbReference type="PROSITE-ProRule" id="PRU00433"/>
    </source>
</evidence>
<proteinExistence type="predicted"/>